<evidence type="ECO:0000256" key="8">
    <source>
        <dbReference type="SAM" id="Phobius"/>
    </source>
</evidence>
<dbReference type="GO" id="GO:0050897">
    <property type="term" value="F:cobalt ion binding"/>
    <property type="evidence" value="ECO:0007669"/>
    <property type="project" value="TreeGrafter"/>
</dbReference>
<comment type="caution">
    <text evidence="9">The sequence shown here is derived from an EMBL/GenBank/DDBJ whole genome shotgun (WGS) entry which is preliminary data.</text>
</comment>
<dbReference type="Gene3D" id="1.20.58.340">
    <property type="entry name" value="Magnesium transport protein CorA, transmembrane region"/>
    <property type="match status" value="2"/>
</dbReference>
<dbReference type="GO" id="GO:0015095">
    <property type="term" value="F:magnesium ion transmembrane transporter activity"/>
    <property type="evidence" value="ECO:0007669"/>
    <property type="project" value="TreeGrafter"/>
</dbReference>
<sequence length="304" mass="35704">MSHEQIKSGSMVWLHFSELKDADFDFLRKEFKFHPLDFDDIRDDSELSKLDVYKYYLFSIINIPVFDTVSNRLVKRNLAIFIGKNYVITTSRKPIETVERFFARVKRSPGLKRDALGKSTGYFLYKLLDYIFRDSNVILRELVRETERVENQVYDLNTKVTTKRLGVLRRNILFLRHIIDPERLLVDQFKHNKKSFIGNELNIYFDDVKDSLDNTSVVSDNLKNIVDGLFEVNESLLSHRMNEIIRLLTVISVVLMPPTLITGYYGMNVERLPFADDVLIVSVIITFSIIVFWFLTIGIDRRQK</sequence>
<evidence type="ECO:0000313" key="10">
    <source>
        <dbReference type="Proteomes" id="UP000231263"/>
    </source>
</evidence>
<evidence type="ECO:0008006" key="11">
    <source>
        <dbReference type="Google" id="ProtNLM"/>
    </source>
</evidence>
<dbReference type="AlphaFoldDB" id="A0A2M7XFC7"/>
<keyword evidence="7 8" id="KW-0472">Membrane</keyword>
<evidence type="ECO:0000256" key="3">
    <source>
        <dbReference type="ARBA" id="ARBA00022448"/>
    </source>
</evidence>
<feature type="transmembrane region" description="Helical" evidence="8">
    <location>
        <begin position="244"/>
        <end position="266"/>
    </location>
</feature>
<evidence type="ECO:0000256" key="7">
    <source>
        <dbReference type="ARBA" id="ARBA00023136"/>
    </source>
</evidence>
<dbReference type="EMBL" id="PFWT01000009">
    <property type="protein sequence ID" value="PJA46587.1"/>
    <property type="molecule type" value="Genomic_DNA"/>
</dbReference>
<keyword evidence="6 8" id="KW-1133">Transmembrane helix</keyword>
<evidence type="ECO:0000313" key="9">
    <source>
        <dbReference type="EMBL" id="PJA46587.1"/>
    </source>
</evidence>
<keyword evidence="3" id="KW-0813">Transport</keyword>
<accession>A0A2M7XFC7</accession>
<keyword evidence="4" id="KW-1003">Cell membrane</keyword>
<keyword evidence="5 8" id="KW-0812">Transmembrane</keyword>
<proteinExistence type="inferred from homology"/>
<evidence type="ECO:0000256" key="6">
    <source>
        <dbReference type="ARBA" id="ARBA00022989"/>
    </source>
</evidence>
<dbReference type="InterPro" id="IPR045863">
    <property type="entry name" value="CorA_TM1_TM2"/>
</dbReference>
<gene>
    <name evidence="9" type="ORF">CO173_02355</name>
</gene>
<dbReference type="PANTHER" id="PTHR46494">
    <property type="entry name" value="CORA FAMILY METAL ION TRANSPORTER (EUROFUNG)"/>
    <property type="match status" value="1"/>
</dbReference>
<dbReference type="Pfam" id="PF01544">
    <property type="entry name" value="CorA"/>
    <property type="match status" value="1"/>
</dbReference>
<evidence type="ECO:0000256" key="4">
    <source>
        <dbReference type="ARBA" id="ARBA00022475"/>
    </source>
</evidence>
<evidence type="ECO:0000256" key="2">
    <source>
        <dbReference type="ARBA" id="ARBA00009765"/>
    </source>
</evidence>
<dbReference type="InterPro" id="IPR045861">
    <property type="entry name" value="CorA_cytoplasmic_dom"/>
</dbReference>
<comment type="similarity">
    <text evidence="2">Belongs to the CorA metal ion transporter (MIT) (TC 1.A.35) family.</text>
</comment>
<dbReference type="SUPFAM" id="SSF144083">
    <property type="entry name" value="Magnesium transport protein CorA, transmembrane region"/>
    <property type="match status" value="1"/>
</dbReference>
<protein>
    <recommendedName>
        <fullName evidence="11">Magnesium transporter CorA</fullName>
    </recommendedName>
</protein>
<dbReference type="CDD" id="cd12822">
    <property type="entry name" value="TmCorA-like"/>
    <property type="match status" value="1"/>
</dbReference>
<dbReference type="SUPFAM" id="SSF143865">
    <property type="entry name" value="CorA soluble domain-like"/>
    <property type="match status" value="1"/>
</dbReference>
<dbReference type="PANTHER" id="PTHR46494:SF1">
    <property type="entry name" value="CORA FAMILY METAL ION TRANSPORTER (EUROFUNG)"/>
    <property type="match status" value="1"/>
</dbReference>
<dbReference type="GO" id="GO:0015087">
    <property type="term" value="F:cobalt ion transmembrane transporter activity"/>
    <property type="evidence" value="ECO:0007669"/>
    <property type="project" value="TreeGrafter"/>
</dbReference>
<feature type="transmembrane region" description="Helical" evidence="8">
    <location>
        <begin position="278"/>
        <end position="299"/>
    </location>
</feature>
<organism evidence="9 10">
    <name type="scientific">Candidatus Uhrbacteria bacterium CG_4_9_14_3_um_filter_41_35</name>
    <dbReference type="NCBI Taxonomy" id="1975034"/>
    <lineage>
        <taxon>Bacteria</taxon>
        <taxon>Candidatus Uhriibacteriota</taxon>
    </lineage>
</organism>
<dbReference type="GO" id="GO:0000287">
    <property type="term" value="F:magnesium ion binding"/>
    <property type="evidence" value="ECO:0007669"/>
    <property type="project" value="TreeGrafter"/>
</dbReference>
<dbReference type="Gene3D" id="3.30.460.20">
    <property type="entry name" value="CorA soluble domain-like"/>
    <property type="match status" value="1"/>
</dbReference>
<dbReference type="Proteomes" id="UP000231263">
    <property type="component" value="Unassembled WGS sequence"/>
</dbReference>
<dbReference type="GO" id="GO:0005886">
    <property type="term" value="C:plasma membrane"/>
    <property type="evidence" value="ECO:0007669"/>
    <property type="project" value="UniProtKB-SubCell"/>
</dbReference>
<evidence type="ECO:0000256" key="5">
    <source>
        <dbReference type="ARBA" id="ARBA00022692"/>
    </source>
</evidence>
<comment type="subcellular location">
    <subcellularLocation>
        <location evidence="1">Cell membrane</location>
        <topology evidence="1">Multi-pass membrane protein</topology>
    </subcellularLocation>
</comment>
<dbReference type="InterPro" id="IPR002523">
    <property type="entry name" value="MgTranspt_CorA/ZnTranspt_ZntB"/>
</dbReference>
<reference evidence="10" key="1">
    <citation type="submission" date="2017-09" db="EMBL/GenBank/DDBJ databases">
        <title>Depth-based differentiation of microbial function through sediment-hosted aquifers and enrichment of novel symbionts in the deep terrestrial subsurface.</title>
        <authorList>
            <person name="Probst A.J."/>
            <person name="Ladd B."/>
            <person name="Jarett J.K."/>
            <person name="Geller-Mcgrath D.E."/>
            <person name="Sieber C.M.K."/>
            <person name="Emerson J.B."/>
            <person name="Anantharaman K."/>
            <person name="Thomas B.C."/>
            <person name="Malmstrom R."/>
            <person name="Stieglmeier M."/>
            <person name="Klingl A."/>
            <person name="Woyke T."/>
            <person name="Ryan C.M."/>
            <person name="Banfield J.F."/>
        </authorList>
    </citation>
    <scope>NUCLEOTIDE SEQUENCE [LARGE SCALE GENOMIC DNA]</scope>
</reference>
<evidence type="ECO:0000256" key="1">
    <source>
        <dbReference type="ARBA" id="ARBA00004651"/>
    </source>
</evidence>
<name>A0A2M7XFC7_9BACT</name>